<organism evidence="2 3">
    <name type="scientific">Cryptomeria japonica</name>
    <name type="common">Japanese cedar</name>
    <name type="synonym">Cupressus japonica</name>
    <dbReference type="NCBI Taxonomy" id="3369"/>
    <lineage>
        <taxon>Eukaryota</taxon>
        <taxon>Viridiplantae</taxon>
        <taxon>Streptophyta</taxon>
        <taxon>Embryophyta</taxon>
        <taxon>Tracheophyta</taxon>
        <taxon>Spermatophyta</taxon>
        <taxon>Pinopsida</taxon>
        <taxon>Pinidae</taxon>
        <taxon>Conifers II</taxon>
        <taxon>Cupressales</taxon>
        <taxon>Cupressaceae</taxon>
        <taxon>Cryptomeria</taxon>
    </lineage>
</organism>
<gene>
    <name evidence="2" type="ORF">SUGI_1524470</name>
</gene>
<dbReference type="PANTHER" id="PTHR30060:SF0">
    <property type="entry name" value="COILED-COIL PROTEIN (DUF2040)-RELATED"/>
    <property type="match status" value="1"/>
</dbReference>
<evidence type="ECO:0000256" key="1">
    <source>
        <dbReference type="SAM" id="MobiDB-lite"/>
    </source>
</evidence>
<sequence length="160" mass="17404">VTKKGDMGDFYRNLLKKNVAFGANTSKRGDDILPSRQNAESGKSQPSETHSEKQSDLIDRKSSDLTASNVPDEPKPSAKHGRSEDMDKDNIELRLPSTVDASQADSGLQSEKGGITADIGSKAETVGENVKSSGHHHRQSQEALAAAKERYLARKRMREG</sequence>
<evidence type="ECO:0000313" key="2">
    <source>
        <dbReference type="EMBL" id="GLJ59834.1"/>
    </source>
</evidence>
<protein>
    <submittedName>
        <fullName evidence="2">Uncharacterized protein</fullName>
    </submittedName>
</protein>
<reference evidence="2" key="1">
    <citation type="submission" date="2022-12" db="EMBL/GenBank/DDBJ databases">
        <title>Chromosome-Level Genome Assembly of Japanese Cedar (Cryptomeriajaponica D. Don).</title>
        <authorList>
            <person name="Fujino T."/>
            <person name="Yamaguchi K."/>
            <person name="Yokoyama T."/>
            <person name="Hamanaka T."/>
            <person name="Harazono Y."/>
            <person name="Kamada H."/>
            <person name="Kobayashi W."/>
            <person name="Ujino-Ihara T."/>
            <person name="Uchiyama K."/>
            <person name="Matsumoto A."/>
            <person name="Izuno A."/>
            <person name="Tsumura Y."/>
            <person name="Toyoda A."/>
            <person name="Shigenobu S."/>
            <person name="Moriguchi Y."/>
            <person name="Ueno S."/>
            <person name="Kasahara M."/>
        </authorList>
    </citation>
    <scope>NUCLEOTIDE SEQUENCE</scope>
</reference>
<proteinExistence type="predicted"/>
<feature type="compositionally biased region" description="Basic and acidic residues" evidence="1">
    <location>
        <begin position="49"/>
        <end position="63"/>
    </location>
</feature>
<dbReference type="Proteomes" id="UP001234787">
    <property type="component" value="Unassembled WGS sequence"/>
</dbReference>
<feature type="compositionally biased region" description="Polar residues" evidence="1">
    <location>
        <begin position="99"/>
        <end position="109"/>
    </location>
</feature>
<feature type="region of interest" description="Disordered" evidence="1">
    <location>
        <begin position="21"/>
        <end position="146"/>
    </location>
</feature>
<dbReference type="AlphaFoldDB" id="A0AAD3NW60"/>
<comment type="caution">
    <text evidence="2">The sequence shown here is derived from an EMBL/GenBank/DDBJ whole genome shotgun (WGS) entry which is preliminary data.</text>
</comment>
<name>A0AAD3NW60_CRYJA</name>
<accession>A0AAD3NW60</accession>
<dbReference type="PANTHER" id="PTHR30060">
    <property type="entry name" value="INNER MEMBRANE PROTEIN"/>
    <property type="match status" value="1"/>
</dbReference>
<feature type="non-terminal residue" evidence="2">
    <location>
        <position position="1"/>
    </location>
</feature>
<feature type="compositionally biased region" description="Basic and acidic residues" evidence="1">
    <location>
        <begin position="72"/>
        <end position="92"/>
    </location>
</feature>
<dbReference type="EMBL" id="BSEH01001862">
    <property type="protein sequence ID" value="GLJ59834.1"/>
    <property type="molecule type" value="Genomic_DNA"/>
</dbReference>
<feature type="compositionally biased region" description="Polar residues" evidence="1">
    <location>
        <begin position="35"/>
        <end position="48"/>
    </location>
</feature>
<keyword evidence="3" id="KW-1185">Reference proteome</keyword>
<evidence type="ECO:0000313" key="3">
    <source>
        <dbReference type="Proteomes" id="UP001234787"/>
    </source>
</evidence>